<sequence>MATRFWTVRAARIRVSLRFRAGDTLGRGVEFNGLEQRGPRHQDWVLFLAWDKSLHFSAHILGPAACRSVFVNFRTIRVPDSDSLGPDFPPCLRPAWPPSS</sequence>
<protein>
    <submittedName>
        <fullName evidence="1">Uncharacterized protein</fullName>
    </submittedName>
</protein>
<proteinExistence type="predicted"/>
<evidence type="ECO:0000313" key="2">
    <source>
        <dbReference type="Proteomes" id="UP000694380"/>
    </source>
</evidence>
<dbReference type="Proteomes" id="UP000694380">
    <property type="component" value="Unplaced"/>
</dbReference>
<reference evidence="1" key="1">
    <citation type="submission" date="2025-08" db="UniProtKB">
        <authorList>
            <consortium name="Ensembl"/>
        </authorList>
    </citation>
    <scope>IDENTIFICATION</scope>
</reference>
<name>A0A8C3FS73_CHRPI</name>
<keyword evidence="2" id="KW-1185">Reference proteome</keyword>
<reference evidence="1" key="2">
    <citation type="submission" date="2025-09" db="UniProtKB">
        <authorList>
            <consortium name="Ensembl"/>
        </authorList>
    </citation>
    <scope>IDENTIFICATION</scope>
</reference>
<evidence type="ECO:0000313" key="1">
    <source>
        <dbReference type="Ensembl" id="ENSCPBP00000013460.1"/>
    </source>
</evidence>
<dbReference type="Ensembl" id="ENSCPBT00000015974.1">
    <property type="protein sequence ID" value="ENSCPBP00000013460.1"/>
    <property type="gene ID" value="ENSCPBG00000010069.1"/>
</dbReference>
<dbReference type="AlphaFoldDB" id="A0A8C3FS73"/>
<accession>A0A8C3FS73</accession>
<organism evidence="1 2">
    <name type="scientific">Chrysemys picta bellii</name>
    <name type="common">Western painted turtle</name>
    <name type="synonym">Emys bellii</name>
    <dbReference type="NCBI Taxonomy" id="8478"/>
    <lineage>
        <taxon>Eukaryota</taxon>
        <taxon>Metazoa</taxon>
        <taxon>Chordata</taxon>
        <taxon>Craniata</taxon>
        <taxon>Vertebrata</taxon>
        <taxon>Euteleostomi</taxon>
        <taxon>Archelosauria</taxon>
        <taxon>Testudinata</taxon>
        <taxon>Testudines</taxon>
        <taxon>Cryptodira</taxon>
        <taxon>Durocryptodira</taxon>
        <taxon>Testudinoidea</taxon>
        <taxon>Emydidae</taxon>
        <taxon>Chrysemys</taxon>
    </lineage>
</organism>